<sequence length="385" mass="43195">MTPPEGYAVQPGMVCKLHKSLYGLKQASRQWNHEFTQKLSAFEFLQSAHDNCLFIKLTSGGFLALLVYVDDILIMGPAEGLIIEVKAYLDDLFTIKDLGYAKYFLGLEIARSSDGMSVTQRKYISDIITDTGMTDAHPVLTPLPHGIKFSSELGSPVPDPEKYRRLIGRLLYLGFTRPDLSFAVQQLSQFLQHPTDQHWSAALHVVKYLKGSLTNGIFFPSSSNFQLAAYTDADWGSCMDTRRSVTGFCIFLGSSLISWKTKKQHTVSRSSAEAEYRAMATSVCELQWISFLLKDFQISVSTPIPFWCDNQAALHITANPVFHERTKHLDIDCHVVRDKYKEGFILPSFISNNLQVADVFTKSLPSAAFLKFMSKLGLLRPPDLA</sequence>
<accession>A0A8M8USE6</accession>
<reference evidence="3" key="1">
    <citation type="submission" date="2025-08" db="UniProtKB">
        <authorList>
            <consortium name="RefSeq"/>
        </authorList>
    </citation>
    <scope>IDENTIFICATION</scope>
</reference>
<dbReference type="InterPro" id="IPR043502">
    <property type="entry name" value="DNA/RNA_pol_sf"/>
</dbReference>
<dbReference type="PANTHER" id="PTHR11439:SF465">
    <property type="entry name" value="REVERSE TRANSCRIPTASE TY1_COPIA-TYPE DOMAIN-CONTAINING PROTEIN"/>
    <property type="match status" value="1"/>
</dbReference>
<dbReference type="RefSeq" id="XP_020546910.1">
    <property type="nucleotide sequence ID" value="XM_020691251.1"/>
</dbReference>
<feature type="domain" description="Reverse transcriptase Ty1/copia-type" evidence="1">
    <location>
        <begin position="1"/>
        <end position="143"/>
    </location>
</feature>
<dbReference type="CDD" id="cd09272">
    <property type="entry name" value="RNase_HI_RT_Ty1"/>
    <property type="match status" value="1"/>
</dbReference>
<protein>
    <submittedName>
        <fullName evidence="3">Uncharacterized protein LOC110011306</fullName>
    </submittedName>
</protein>
<dbReference type="KEGG" id="sind:110011306"/>
<dbReference type="Pfam" id="PF07727">
    <property type="entry name" value="RVT_2"/>
    <property type="match status" value="1"/>
</dbReference>
<gene>
    <name evidence="3" type="primary">LOC110011306</name>
</gene>
<dbReference type="GeneID" id="110011306"/>
<organism evidence="2 3">
    <name type="scientific">Sesamum indicum</name>
    <name type="common">Oriental sesame</name>
    <name type="synonym">Sesamum orientale</name>
    <dbReference type="NCBI Taxonomy" id="4182"/>
    <lineage>
        <taxon>Eukaryota</taxon>
        <taxon>Viridiplantae</taxon>
        <taxon>Streptophyta</taxon>
        <taxon>Embryophyta</taxon>
        <taxon>Tracheophyta</taxon>
        <taxon>Spermatophyta</taxon>
        <taxon>Magnoliopsida</taxon>
        <taxon>eudicotyledons</taxon>
        <taxon>Gunneridae</taxon>
        <taxon>Pentapetalae</taxon>
        <taxon>asterids</taxon>
        <taxon>lamiids</taxon>
        <taxon>Lamiales</taxon>
        <taxon>Pedaliaceae</taxon>
        <taxon>Sesamum</taxon>
    </lineage>
</organism>
<dbReference type="OrthoDB" id="910307at2759"/>
<dbReference type="AlphaFoldDB" id="A0A8M8USE6"/>
<dbReference type="Proteomes" id="UP000504604">
    <property type="component" value="Unplaced"/>
</dbReference>
<evidence type="ECO:0000259" key="1">
    <source>
        <dbReference type="Pfam" id="PF07727"/>
    </source>
</evidence>
<proteinExistence type="predicted"/>
<name>A0A8M8USE6_SESIN</name>
<evidence type="ECO:0000313" key="2">
    <source>
        <dbReference type="Proteomes" id="UP000504604"/>
    </source>
</evidence>
<dbReference type="SUPFAM" id="SSF56672">
    <property type="entry name" value="DNA/RNA polymerases"/>
    <property type="match status" value="1"/>
</dbReference>
<evidence type="ECO:0000313" key="3">
    <source>
        <dbReference type="RefSeq" id="XP_020546910.1"/>
    </source>
</evidence>
<keyword evidence="2" id="KW-1185">Reference proteome</keyword>
<dbReference type="PANTHER" id="PTHR11439">
    <property type="entry name" value="GAG-POL-RELATED RETROTRANSPOSON"/>
    <property type="match status" value="1"/>
</dbReference>
<dbReference type="InterPro" id="IPR013103">
    <property type="entry name" value="RVT_2"/>
</dbReference>